<dbReference type="EMBL" id="BGPR01001147">
    <property type="protein sequence ID" value="GBM46701.1"/>
    <property type="molecule type" value="Genomic_DNA"/>
</dbReference>
<dbReference type="GO" id="GO:0005739">
    <property type="term" value="C:mitochondrion"/>
    <property type="evidence" value="ECO:0007669"/>
    <property type="project" value="TreeGrafter"/>
</dbReference>
<dbReference type="GO" id="GO:0042171">
    <property type="term" value="F:lysophosphatidic acid acyltransferase activity"/>
    <property type="evidence" value="ECO:0007669"/>
    <property type="project" value="TreeGrafter"/>
</dbReference>
<evidence type="ECO:0000256" key="1">
    <source>
        <dbReference type="ARBA" id="ARBA00038097"/>
    </source>
</evidence>
<dbReference type="AlphaFoldDB" id="A0A4Y2G045"/>
<dbReference type="GO" id="GO:0005811">
    <property type="term" value="C:lipid droplet"/>
    <property type="evidence" value="ECO:0007669"/>
    <property type="project" value="TreeGrafter"/>
</dbReference>
<dbReference type="InterPro" id="IPR029058">
    <property type="entry name" value="AB_hydrolase_fold"/>
</dbReference>
<evidence type="ECO:0000313" key="2">
    <source>
        <dbReference type="EMBL" id="GBM46701.1"/>
    </source>
</evidence>
<dbReference type="Gene3D" id="3.40.50.1820">
    <property type="entry name" value="alpha/beta hydrolase"/>
    <property type="match status" value="1"/>
</dbReference>
<dbReference type="GO" id="GO:0052689">
    <property type="term" value="F:carboxylic ester hydrolase activity"/>
    <property type="evidence" value="ECO:0007669"/>
    <property type="project" value="TreeGrafter"/>
</dbReference>
<keyword evidence="2" id="KW-0012">Acyltransferase</keyword>
<name>A0A4Y2G045_ARAVE</name>
<evidence type="ECO:0000313" key="3">
    <source>
        <dbReference type="Proteomes" id="UP000499080"/>
    </source>
</evidence>
<dbReference type="PANTHER" id="PTHR42886">
    <property type="entry name" value="RE40534P-RELATED"/>
    <property type="match status" value="1"/>
</dbReference>
<keyword evidence="3" id="KW-1185">Reference proteome</keyword>
<accession>A0A4Y2G045</accession>
<comment type="similarity">
    <text evidence="1">Belongs to the peptidase S33 family. ABHD4/ABHD5 subfamily.</text>
</comment>
<organism evidence="2 3">
    <name type="scientific">Araneus ventricosus</name>
    <name type="common">Orbweaver spider</name>
    <name type="synonym">Epeira ventricosa</name>
    <dbReference type="NCBI Taxonomy" id="182803"/>
    <lineage>
        <taxon>Eukaryota</taxon>
        <taxon>Metazoa</taxon>
        <taxon>Ecdysozoa</taxon>
        <taxon>Arthropoda</taxon>
        <taxon>Chelicerata</taxon>
        <taxon>Arachnida</taxon>
        <taxon>Araneae</taxon>
        <taxon>Araneomorphae</taxon>
        <taxon>Entelegynae</taxon>
        <taxon>Araneoidea</taxon>
        <taxon>Araneidae</taxon>
        <taxon>Araneus</taxon>
    </lineage>
</organism>
<dbReference type="Proteomes" id="UP000499080">
    <property type="component" value="Unassembled WGS sequence"/>
</dbReference>
<comment type="caution">
    <text evidence="2">The sequence shown here is derived from an EMBL/GenBank/DDBJ whole genome shotgun (WGS) entry which is preliminary data.</text>
</comment>
<protein>
    <submittedName>
        <fullName evidence="2">1-acylglycerol-3-phosphate O-acyltransferase ABHD5</fullName>
    </submittedName>
</protein>
<dbReference type="OrthoDB" id="8299937at2759"/>
<dbReference type="PANTHER" id="PTHR42886:SF29">
    <property type="entry name" value="PUMMELIG, ISOFORM A"/>
    <property type="match status" value="1"/>
</dbReference>
<gene>
    <name evidence="2" type="primary">ABHD5</name>
    <name evidence="2" type="ORF">AVEN_244147_1</name>
</gene>
<sequence>MSAPFGWANRPMIERISQLRQDTPISFVYGARSWIDSSSGYKIRELRENSFVEIKLIQGAGHHVYADKADEFNEVVSKICKTVDLRGISTSREKSTDISNAALTVDDFEDETILAKSV</sequence>
<dbReference type="SUPFAM" id="SSF53474">
    <property type="entry name" value="alpha/beta-Hydrolases"/>
    <property type="match status" value="1"/>
</dbReference>
<dbReference type="GO" id="GO:0006654">
    <property type="term" value="P:phosphatidic acid biosynthetic process"/>
    <property type="evidence" value="ECO:0007669"/>
    <property type="project" value="TreeGrafter"/>
</dbReference>
<keyword evidence="2" id="KW-0808">Transferase</keyword>
<proteinExistence type="inferred from homology"/>
<dbReference type="GO" id="GO:0055088">
    <property type="term" value="P:lipid homeostasis"/>
    <property type="evidence" value="ECO:0007669"/>
    <property type="project" value="TreeGrafter"/>
</dbReference>
<reference evidence="2 3" key="1">
    <citation type="journal article" date="2019" name="Sci. Rep.">
        <title>Orb-weaving spider Araneus ventricosus genome elucidates the spidroin gene catalogue.</title>
        <authorList>
            <person name="Kono N."/>
            <person name="Nakamura H."/>
            <person name="Ohtoshi R."/>
            <person name="Moran D.A.P."/>
            <person name="Shinohara A."/>
            <person name="Yoshida Y."/>
            <person name="Fujiwara M."/>
            <person name="Mori M."/>
            <person name="Tomita M."/>
            <person name="Arakawa K."/>
        </authorList>
    </citation>
    <scope>NUCLEOTIDE SEQUENCE [LARGE SCALE GENOMIC DNA]</scope>
</reference>